<feature type="domain" description="Phytase-like" evidence="1">
    <location>
        <begin position="8"/>
        <end position="97"/>
    </location>
</feature>
<dbReference type="PANTHER" id="PTHR37957:SF1">
    <property type="entry name" value="PHYTASE-LIKE DOMAIN-CONTAINING PROTEIN"/>
    <property type="match status" value="1"/>
</dbReference>
<organism evidence="2 3">
    <name type="scientific">Escherichia coli</name>
    <dbReference type="NCBI Taxonomy" id="562"/>
    <lineage>
        <taxon>Bacteria</taxon>
        <taxon>Pseudomonadati</taxon>
        <taxon>Pseudomonadota</taxon>
        <taxon>Gammaproteobacteria</taxon>
        <taxon>Enterobacterales</taxon>
        <taxon>Enterobacteriaceae</taxon>
        <taxon>Escherichia</taxon>
    </lineage>
</organism>
<dbReference type="EMBL" id="UGFG01000002">
    <property type="protein sequence ID" value="STO53367.1"/>
    <property type="molecule type" value="Genomic_DNA"/>
</dbReference>
<evidence type="ECO:0000259" key="1">
    <source>
        <dbReference type="Pfam" id="PF13449"/>
    </source>
</evidence>
<name>A0A377HHM1_ECOLX</name>
<evidence type="ECO:0000313" key="3">
    <source>
        <dbReference type="Proteomes" id="UP000254429"/>
    </source>
</evidence>
<sequence>MLYLNHYKIDFKDGTVVPLKTLFLHDPDKKVPFHIINESTEQRYLTGSDFDPESFQFSDNALWIGDEFGPYLIKTDLNGKVLAVFDTEVDGKVIKSPGQPDADPTWRAGRQAEFPGCAFQRL</sequence>
<protein>
    <submittedName>
        <fullName evidence="2">Uncharacterized protein conserved in bacteria</fullName>
    </submittedName>
</protein>
<dbReference type="PANTHER" id="PTHR37957">
    <property type="entry name" value="BLR7070 PROTEIN"/>
    <property type="match status" value="1"/>
</dbReference>
<dbReference type="Proteomes" id="UP000254429">
    <property type="component" value="Unassembled WGS sequence"/>
</dbReference>
<proteinExistence type="predicted"/>
<reference evidence="2 3" key="1">
    <citation type="submission" date="2018-06" db="EMBL/GenBank/DDBJ databases">
        <authorList>
            <consortium name="Pathogen Informatics"/>
            <person name="Doyle S."/>
        </authorList>
    </citation>
    <scope>NUCLEOTIDE SEQUENCE [LARGE SCALE GENOMIC DNA]</scope>
    <source>
        <strain evidence="2 3">NCTC8500</strain>
    </source>
</reference>
<accession>A0A377HHM1</accession>
<evidence type="ECO:0000313" key="2">
    <source>
        <dbReference type="EMBL" id="STO53367.1"/>
    </source>
</evidence>
<gene>
    <name evidence="2" type="ORF">NCTC8500_05936</name>
</gene>
<dbReference type="Pfam" id="PF13449">
    <property type="entry name" value="Phytase-like"/>
    <property type="match status" value="1"/>
</dbReference>
<dbReference type="InterPro" id="IPR027372">
    <property type="entry name" value="Phytase-like_dom"/>
</dbReference>
<dbReference type="AlphaFoldDB" id="A0A377HHM1"/>